<keyword evidence="4" id="KW-1185">Reference proteome</keyword>
<dbReference type="InterPro" id="IPR016064">
    <property type="entry name" value="NAD/diacylglycerol_kinase_sf"/>
</dbReference>
<keyword evidence="2" id="KW-0418">Kinase</keyword>
<dbReference type="Pfam" id="PF01513">
    <property type="entry name" value="NAD_kinase"/>
    <property type="match status" value="1"/>
</dbReference>
<dbReference type="Proteomes" id="UP001060771">
    <property type="component" value="Chromosome"/>
</dbReference>
<proteinExistence type="predicted"/>
<dbReference type="OrthoDB" id="45424at2157"/>
<evidence type="ECO:0000313" key="1">
    <source>
        <dbReference type="EMBL" id="BDR90982.1"/>
    </source>
</evidence>
<dbReference type="SUPFAM" id="SSF111331">
    <property type="entry name" value="NAD kinase/diacylglycerol kinase-like"/>
    <property type="match status" value="1"/>
</dbReference>
<protein>
    <submittedName>
        <fullName evidence="2">ATP-NAD kinase</fullName>
    </submittedName>
</protein>
<gene>
    <name evidence="2" type="ORF">GCM10007112_15910</name>
    <name evidence="1" type="ORF">Vsou_00750</name>
</gene>
<name>A0A830EFE5_9CREN</name>
<dbReference type="AlphaFoldDB" id="A0A830EFE5"/>
<evidence type="ECO:0000313" key="2">
    <source>
        <dbReference type="EMBL" id="GGI79798.1"/>
    </source>
</evidence>
<accession>A0A830EFE5</accession>
<dbReference type="GO" id="GO:0003951">
    <property type="term" value="F:NAD+ kinase activity"/>
    <property type="evidence" value="ECO:0007669"/>
    <property type="project" value="InterPro"/>
</dbReference>
<dbReference type="EMBL" id="BMNM01000006">
    <property type="protein sequence ID" value="GGI79798.1"/>
    <property type="molecule type" value="Genomic_DNA"/>
</dbReference>
<evidence type="ECO:0000313" key="4">
    <source>
        <dbReference type="Proteomes" id="UP001060771"/>
    </source>
</evidence>
<dbReference type="InterPro" id="IPR002504">
    <property type="entry name" value="NADK"/>
</dbReference>
<dbReference type="GO" id="GO:0006741">
    <property type="term" value="P:NADP+ biosynthetic process"/>
    <property type="evidence" value="ECO:0007669"/>
    <property type="project" value="InterPro"/>
</dbReference>
<keyword evidence="2" id="KW-0808">Transferase</keyword>
<dbReference type="PANTHER" id="PTHR40697:SF3">
    <property type="entry name" value="ACETOIN CATABOLISM PROTEIN X"/>
    <property type="match status" value="1"/>
</dbReference>
<dbReference type="EMBL" id="AP026830">
    <property type="protein sequence ID" value="BDR90982.1"/>
    <property type="molecule type" value="Genomic_DNA"/>
</dbReference>
<dbReference type="RefSeq" id="WP_188603460.1">
    <property type="nucleotide sequence ID" value="NZ_AP026830.1"/>
</dbReference>
<reference evidence="4" key="3">
    <citation type="submission" date="2022-09" db="EMBL/GenBank/DDBJ databases">
        <title>Complete genome sequence of Vulcanisaeta souniana.</title>
        <authorList>
            <person name="Kato S."/>
            <person name="Itoh T."/>
            <person name="Ohkuma M."/>
        </authorList>
    </citation>
    <scope>NUCLEOTIDE SEQUENCE [LARGE SCALE GENOMIC DNA]</scope>
    <source>
        <strain evidence="4">JCM 11219</strain>
    </source>
</reference>
<reference evidence="2" key="2">
    <citation type="submission" date="2020-09" db="EMBL/GenBank/DDBJ databases">
        <authorList>
            <person name="Sun Q."/>
            <person name="Ohkuma M."/>
        </authorList>
    </citation>
    <scope>NUCLEOTIDE SEQUENCE</scope>
    <source>
        <strain evidence="2">JCM 11219</strain>
    </source>
</reference>
<evidence type="ECO:0000313" key="3">
    <source>
        <dbReference type="Proteomes" id="UP000657075"/>
    </source>
</evidence>
<reference evidence="2" key="1">
    <citation type="journal article" date="2014" name="Int. J. Syst. Evol. Microbiol.">
        <title>Complete genome sequence of Corynebacterium casei LMG S-19264T (=DSM 44701T), isolated from a smear-ripened cheese.</title>
        <authorList>
            <consortium name="US DOE Joint Genome Institute (JGI-PGF)"/>
            <person name="Walter F."/>
            <person name="Albersmeier A."/>
            <person name="Kalinowski J."/>
            <person name="Ruckert C."/>
        </authorList>
    </citation>
    <scope>NUCLEOTIDE SEQUENCE</scope>
    <source>
        <strain evidence="2">JCM 11219</strain>
    </source>
</reference>
<organism evidence="2 3">
    <name type="scientific">Vulcanisaeta souniana JCM 11219</name>
    <dbReference type="NCBI Taxonomy" id="1293586"/>
    <lineage>
        <taxon>Archaea</taxon>
        <taxon>Thermoproteota</taxon>
        <taxon>Thermoprotei</taxon>
        <taxon>Thermoproteales</taxon>
        <taxon>Thermoproteaceae</taxon>
        <taxon>Vulcanisaeta</taxon>
    </lineage>
</organism>
<dbReference type="InterPro" id="IPR039065">
    <property type="entry name" value="AcoX-like"/>
</dbReference>
<sequence>MRKVGLVVNPVSGTDIRRATSTAGFIDNMQKARIVKSILRGIESAGVDEALIMPDFYGIAAHALWDLPQLSLKWSFIDMKPRGDYTDTVNAVRYMVKENVGSIVILGGDGTVRIASKVSGDTPLLPISTGTNNVIPYFIDGTLAGIAAAAVANGLVNDSVTYRLRRILLIINGEVIDQALVDLGATLYPFRGARAVIDPNMVTEAFISLVKPLSIGLASIGSVLRPNGLPNDKILHVTIGSRFSIRAVLMPGYVTNMGIDRVEEIGLGVKVPISRAYTIELDGEREVEIFNGDYVEVMADDRGPVIIDVNKAMQELFLRQCSNCP</sequence>
<dbReference type="Proteomes" id="UP000657075">
    <property type="component" value="Unassembled WGS sequence"/>
</dbReference>
<dbReference type="GeneID" id="76205626"/>
<dbReference type="PANTHER" id="PTHR40697">
    <property type="entry name" value="ACETOIN CATABOLISM PROTEIN X"/>
    <property type="match status" value="1"/>
</dbReference>
<reference evidence="1" key="4">
    <citation type="journal article" date="2023" name="Microbiol. Resour. Announc.">
        <title>Complete Genome Sequence of Vulcanisaeta souniana Strain IC-059, a Hyperthermophilic Archaeon Isolated from Hot Spring Water in Japan.</title>
        <authorList>
            <person name="Kato S."/>
            <person name="Itoh T."/>
            <person name="Wu L."/>
            <person name="Ma J."/>
            <person name="Ohkuma M."/>
        </authorList>
    </citation>
    <scope>NUCLEOTIDE SEQUENCE</scope>
    <source>
        <strain evidence="1">JCM 11219</strain>
    </source>
</reference>